<protein>
    <submittedName>
        <fullName evidence="1">Uncharacterized protein</fullName>
    </submittedName>
</protein>
<organism evidence="1 2">
    <name type="scientific">Neisseria meningitidis serogroup B</name>
    <dbReference type="NCBI Taxonomy" id="491"/>
    <lineage>
        <taxon>Bacteria</taxon>
        <taxon>Pseudomonadati</taxon>
        <taxon>Pseudomonadota</taxon>
        <taxon>Betaproteobacteria</taxon>
        <taxon>Neisseriales</taxon>
        <taxon>Neisseriaceae</taxon>
        <taxon>Neisseria</taxon>
    </lineage>
</organism>
<dbReference type="EMBL" id="CVTF01000083">
    <property type="protein sequence ID" value="CRY99735.1"/>
    <property type="molecule type" value="Genomic_DNA"/>
</dbReference>
<evidence type="ECO:0000313" key="2">
    <source>
        <dbReference type="Proteomes" id="UP000182715"/>
    </source>
</evidence>
<proteinExistence type="predicted"/>
<sequence length="39" mass="4649">MKMPSETFFYGVRRHFVIWKADVATHKPYIRNSPITLPI</sequence>
<dbReference type="AlphaFoldDB" id="A0A0H5QES6"/>
<accession>A0A0H5QES6</accession>
<dbReference type="Proteomes" id="UP000182715">
    <property type="component" value="Unassembled WGS sequence"/>
</dbReference>
<name>A0A0H5QES6_NEIMI</name>
<reference evidence="1 2" key="1">
    <citation type="submission" date="2014-11" db="EMBL/GenBank/DDBJ databases">
        <authorList>
            <person name="Diene M.Seydina."/>
        </authorList>
    </citation>
    <scope>NUCLEOTIDE SEQUENCE [LARGE SCALE GENOMIC DNA]</scope>
    <source>
        <strain evidence="1 2">Neisseria meningitidis CHUV</strain>
    </source>
</reference>
<evidence type="ECO:0000313" key="1">
    <source>
        <dbReference type="EMBL" id="CRY99735.1"/>
    </source>
</evidence>